<dbReference type="SUPFAM" id="SSF53383">
    <property type="entry name" value="PLP-dependent transferases"/>
    <property type="match status" value="1"/>
</dbReference>
<feature type="non-terminal residue" evidence="5">
    <location>
        <position position="263"/>
    </location>
</feature>
<dbReference type="InterPro" id="IPR015422">
    <property type="entry name" value="PyrdxlP-dep_Trfase_small"/>
</dbReference>
<dbReference type="InterPro" id="IPR050106">
    <property type="entry name" value="HistidinolP_aminotransfase"/>
</dbReference>
<dbReference type="PANTHER" id="PTHR43643">
    <property type="entry name" value="HISTIDINOL-PHOSPHATE AMINOTRANSFERASE 2"/>
    <property type="match status" value="1"/>
</dbReference>
<dbReference type="InterPro" id="IPR015421">
    <property type="entry name" value="PyrdxlP-dep_Trfase_major"/>
</dbReference>
<evidence type="ECO:0000256" key="1">
    <source>
        <dbReference type="ARBA" id="ARBA00022576"/>
    </source>
</evidence>
<name>A0A381T7R0_9ZZZZ</name>
<dbReference type="AlphaFoldDB" id="A0A381T7R0"/>
<dbReference type="Gene3D" id="3.90.1150.10">
    <property type="entry name" value="Aspartate Aminotransferase, domain 1"/>
    <property type="match status" value="1"/>
</dbReference>
<evidence type="ECO:0000259" key="4">
    <source>
        <dbReference type="Pfam" id="PF00155"/>
    </source>
</evidence>
<evidence type="ECO:0000313" key="5">
    <source>
        <dbReference type="EMBL" id="SVA11561.1"/>
    </source>
</evidence>
<accession>A0A381T7R0</accession>
<dbReference type="PANTHER" id="PTHR43643:SF3">
    <property type="entry name" value="HISTIDINOL-PHOSPHATE AMINOTRANSFERASE"/>
    <property type="match status" value="1"/>
</dbReference>
<protein>
    <recommendedName>
        <fullName evidence="4">Aminotransferase class I/classII large domain-containing protein</fullName>
    </recommendedName>
</protein>
<dbReference type="InterPro" id="IPR004839">
    <property type="entry name" value="Aminotransferase_I/II_large"/>
</dbReference>
<sequence length="263" mass="29708">MKSLRNIKTYEGGASNIPGKRNVIKLSSNESPFGPSPNVVSKIRETIKKTNRYPDGKYKKLKEVIGKKFNLPEANLFCGNGSDEILGIACQLFLKKGDEVIIPRHSFLMFDIYSTINGAIVKTSNTNKLRFQVEDIINKISLKTKIIFIAQPNNPTGFYLDKKELSNLVKKVPKRIMIILDAAYAEYMTDNEYSTGINFAKKNKNLIITRTFSKIYGIASLRLGWCYAHKDIIKLMNKIRGPFNVNDVAQEAGIAALKDRKHQ</sequence>
<dbReference type="Pfam" id="PF00155">
    <property type="entry name" value="Aminotran_1_2"/>
    <property type="match status" value="1"/>
</dbReference>
<dbReference type="GO" id="GO:0008483">
    <property type="term" value="F:transaminase activity"/>
    <property type="evidence" value="ECO:0007669"/>
    <property type="project" value="UniProtKB-KW"/>
</dbReference>
<reference evidence="5" key="1">
    <citation type="submission" date="2018-05" db="EMBL/GenBank/DDBJ databases">
        <authorList>
            <person name="Lanie J.A."/>
            <person name="Ng W.-L."/>
            <person name="Kazmierczak K.M."/>
            <person name="Andrzejewski T.M."/>
            <person name="Davidsen T.M."/>
            <person name="Wayne K.J."/>
            <person name="Tettelin H."/>
            <person name="Glass J.I."/>
            <person name="Rusch D."/>
            <person name="Podicherti R."/>
            <person name="Tsui H.-C.T."/>
            <person name="Winkler M.E."/>
        </authorList>
    </citation>
    <scope>NUCLEOTIDE SEQUENCE</scope>
</reference>
<keyword evidence="2" id="KW-0808">Transferase</keyword>
<proteinExistence type="predicted"/>
<evidence type="ECO:0000256" key="3">
    <source>
        <dbReference type="ARBA" id="ARBA00022898"/>
    </source>
</evidence>
<dbReference type="Gene3D" id="3.40.640.10">
    <property type="entry name" value="Type I PLP-dependent aspartate aminotransferase-like (Major domain)"/>
    <property type="match status" value="1"/>
</dbReference>
<keyword evidence="1" id="KW-0032">Aminotransferase</keyword>
<dbReference type="GO" id="GO:0030170">
    <property type="term" value="F:pyridoxal phosphate binding"/>
    <property type="evidence" value="ECO:0007669"/>
    <property type="project" value="InterPro"/>
</dbReference>
<dbReference type="CDD" id="cd00609">
    <property type="entry name" value="AAT_like"/>
    <property type="match status" value="1"/>
</dbReference>
<organism evidence="5">
    <name type="scientific">marine metagenome</name>
    <dbReference type="NCBI Taxonomy" id="408172"/>
    <lineage>
        <taxon>unclassified sequences</taxon>
        <taxon>metagenomes</taxon>
        <taxon>ecological metagenomes</taxon>
    </lineage>
</organism>
<dbReference type="InterPro" id="IPR015424">
    <property type="entry name" value="PyrdxlP-dep_Trfase"/>
</dbReference>
<dbReference type="EMBL" id="UINC01004071">
    <property type="protein sequence ID" value="SVA11561.1"/>
    <property type="molecule type" value="Genomic_DNA"/>
</dbReference>
<gene>
    <name evidence="5" type="ORF">METZ01_LOCUS64415</name>
</gene>
<keyword evidence="3" id="KW-0663">Pyridoxal phosphate</keyword>
<evidence type="ECO:0000256" key="2">
    <source>
        <dbReference type="ARBA" id="ARBA00022679"/>
    </source>
</evidence>
<feature type="domain" description="Aminotransferase class I/classII large" evidence="4">
    <location>
        <begin position="22"/>
        <end position="261"/>
    </location>
</feature>